<evidence type="ECO:0000313" key="3">
    <source>
        <dbReference type="Proteomes" id="UP000050864"/>
    </source>
</evidence>
<reference evidence="2 3" key="1">
    <citation type="submission" date="2015-05" db="EMBL/GenBank/DDBJ databases">
        <title>Genome sequencing and analysis of members of genus Stenotrophomonas.</title>
        <authorList>
            <person name="Patil P.P."/>
            <person name="Midha S."/>
            <person name="Patil P.B."/>
        </authorList>
    </citation>
    <scope>NUCLEOTIDE SEQUENCE [LARGE SCALE GENOMIC DNA]</scope>
    <source>
        <strain evidence="2 3">DSM 18929</strain>
    </source>
</reference>
<dbReference type="STRING" id="405444.ABB26_09930"/>
<sequence length="64" mass="6767">MRNVPKAILLLLSAAVMCSCSRSGPVLRPEPAPVVLPPMPSKPVPQGASTARHELLQQATPMPQ</sequence>
<evidence type="ECO:0000256" key="1">
    <source>
        <dbReference type="SAM" id="MobiDB-lite"/>
    </source>
</evidence>
<accession>A0A0R0C2X9</accession>
<name>A0A0R0C2X9_9GAMM</name>
<evidence type="ECO:0000313" key="2">
    <source>
        <dbReference type="EMBL" id="KRG63893.1"/>
    </source>
</evidence>
<keyword evidence="3" id="KW-1185">Reference proteome</keyword>
<protein>
    <submittedName>
        <fullName evidence="2">Uncharacterized protein</fullName>
    </submittedName>
</protein>
<feature type="compositionally biased region" description="Pro residues" evidence="1">
    <location>
        <begin position="29"/>
        <end position="43"/>
    </location>
</feature>
<comment type="caution">
    <text evidence="2">The sequence shown here is derived from an EMBL/GenBank/DDBJ whole genome shotgun (WGS) entry which is preliminary data.</text>
</comment>
<dbReference type="Proteomes" id="UP000050864">
    <property type="component" value="Unassembled WGS sequence"/>
</dbReference>
<gene>
    <name evidence="2" type="ORF">ABB26_09930</name>
</gene>
<proteinExistence type="predicted"/>
<dbReference type="PROSITE" id="PS51257">
    <property type="entry name" value="PROKAR_LIPOPROTEIN"/>
    <property type="match status" value="1"/>
</dbReference>
<organism evidence="2 3">
    <name type="scientific">Stenotrophomonas humi</name>
    <dbReference type="NCBI Taxonomy" id="405444"/>
    <lineage>
        <taxon>Bacteria</taxon>
        <taxon>Pseudomonadati</taxon>
        <taxon>Pseudomonadota</taxon>
        <taxon>Gammaproteobacteria</taxon>
        <taxon>Lysobacterales</taxon>
        <taxon>Lysobacteraceae</taxon>
        <taxon>Stenotrophomonas</taxon>
    </lineage>
</organism>
<dbReference type="EMBL" id="LDJI01000019">
    <property type="protein sequence ID" value="KRG63893.1"/>
    <property type="molecule type" value="Genomic_DNA"/>
</dbReference>
<dbReference type="AlphaFoldDB" id="A0A0R0C2X9"/>
<feature type="region of interest" description="Disordered" evidence="1">
    <location>
        <begin position="29"/>
        <end position="64"/>
    </location>
</feature>